<gene>
    <name evidence="1" type="ORF">GGQ57_002996</name>
</gene>
<dbReference type="RefSeq" id="WP_229800997.1">
    <property type="nucleotide sequence ID" value="NZ_BMPB01000005.1"/>
</dbReference>
<evidence type="ECO:0000313" key="1">
    <source>
        <dbReference type="EMBL" id="MBB4623087.1"/>
    </source>
</evidence>
<keyword evidence="2" id="KW-1185">Reference proteome</keyword>
<evidence type="ECO:0008006" key="3">
    <source>
        <dbReference type="Google" id="ProtNLM"/>
    </source>
</evidence>
<name>A0ABR6KNK7_9BACT</name>
<reference evidence="1 2" key="1">
    <citation type="submission" date="2020-08" db="EMBL/GenBank/DDBJ databases">
        <title>Genomic Encyclopedia of Type Strains, Phase IV (KMG-IV): sequencing the most valuable type-strain genomes for metagenomic binning, comparative biology and taxonomic classification.</title>
        <authorList>
            <person name="Goeker M."/>
        </authorList>
    </citation>
    <scope>NUCLEOTIDE SEQUENCE [LARGE SCALE GENOMIC DNA]</scope>
    <source>
        <strain evidence="1 2">DSM 102983</strain>
    </source>
</reference>
<sequence>MNFKEYSVMIKGEIGCSCGIAACILMIITCFIKCSTKEEPEQSSYGFISYSLKWEQALSGHESPKKVRYCFYPLEQGAMTQIEGDADGLKFTLPPDKYRLLVFNCDADNIAFRNMNTFETAEAYIPATKATGYTTSGRIPLYGIAIDELEVEANEGISNTREFSMASLIREVTIDIKVDGMEYIKECKGELAGVPAAFNLSKQEIVPEKTTKVNFETAPSKEGVKANIMILGTAPKHGETPPPTPTNEVKLDFTLNDGSTSSATLDLGESIGNTEGNNINVNVSVTVEKDASFTVKINNWEVSAGDDMVIE</sequence>
<proteinExistence type="predicted"/>
<dbReference type="InterPro" id="IPR033410">
    <property type="entry name" value="DUF5119"/>
</dbReference>
<comment type="caution">
    <text evidence="1">The sequence shown here is derived from an EMBL/GenBank/DDBJ whole genome shotgun (WGS) entry which is preliminary data.</text>
</comment>
<evidence type="ECO:0000313" key="2">
    <source>
        <dbReference type="Proteomes" id="UP000533637"/>
    </source>
</evidence>
<dbReference type="Pfam" id="PF17145">
    <property type="entry name" value="DUF5119"/>
    <property type="match status" value="1"/>
</dbReference>
<dbReference type="EMBL" id="JACHOC010000005">
    <property type="protein sequence ID" value="MBB4623087.1"/>
    <property type="molecule type" value="Genomic_DNA"/>
</dbReference>
<accession>A0ABR6KNK7</accession>
<dbReference type="Gene3D" id="2.60.40.2630">
    <property type="match status" value="1"/>
</dbReference>
<organism evidence="1 2">
    <name type="scientific">Parabacteroides faecis</name>
    <dbReference type="NCBI Taxonomy" id="1217282"/>
    <lineage>
        <taxon>Bacteria</taxon>
        <taxon>Pseudomonadati</taxon>
        <taxon>Bacteroidota</taxon>
        <taxon>Bacteroidia</taxon>
        <taxon>Bacteroidales</taxon>
        <taxon>Tannerellaceae</taxon>
        <taxon>Parabacteroides</taxon>
    </lineage>
</organism>
<dbReference type="Proteomes" id="UP000533637">
    <property type="component" value="Unassembled WGS sequence"/>
</dbReference>
<protein>
    <recommendedName>
        <fullName evidence="3">DUF5119 domain-containing protein</fullName>
    </recommendedName>
</protein>